<dbReference type="PANTHER" id="PTHR43030">
    <property type="entry name" value="PHOSPHOENOLPYRUVATE SYNTHASE"/>
    <property type="match status" value="1"/>
</dbReference>
<dbReference type="GO" id="GO:0046872">
    <property type="term" value="F:metal ion binding"/>
    <property type="evidence" value="ECO:0007669"/>
    <property type="project" value="UniProtKB-KW"/>
</dbReference>
<keyword evidence="11 15" id="KW-0067">ATP-binding</keyword>
<dbReference type="AlphaFoldDB" id="A0A0G0JC52"/>
<name>A0A0G0JC52_9BACT</name>
<comment type="function">
    <text evidence="2 15">Catalyzes the phosphorylation of pyruvate to phosphoenolpyruvate.</text>
</comment>
<comment type="cofactor">
    <cofactor evidence="1 15">
        <name>Mg(2+)</name>
        <dbReference type="ChEBI" id="CHEBI:18420"/>
    </cofactor>
</comment>
<dbReference type="InterPro" id="IPR013815">
    <property type="entry name" value="ATP_grasp_subdomain_1"/>
</dbReference>
<dbReference type="EMBL" id="LBSV01000006">
    <property type="protein sequence ID" value="KKQ25736.1"/>
    <property type="molecule type" value="Genomic_DNA"/>
</dbReference>
<dbReference type="Gene3D" id="3.20.20.60">
    <property type="entry name" value="Phosphoenolpyruvate-binding domains"/>
    <property type="match status" value="1"/>
</dbReference>
<dbReference type="InterPro" id="IPR015813">
    <property type="entry name" value="Pyrv/PenolPyrv_kinase-like_dom"/>
</dbReference>
<dbReference type="SUPFAM" id="SSF52009">
    <property type="entry name" value="Phosphohistidine domain"/>
    <property type="match status" value="1"/>
</dbReference>
<dbReference type="Pfam" id="PF02896">
    <property type="entry name" value="PEP-utilizers_C"/>
    <property type="match status" value="1"/>
</dbReference>
<dbReference type="PANTHER" id="PTHR43030:SF1">
    <property type="entry name" value="PHOSPHOENOLPYRUVATE SYNTHASE"/>
    <property type="match status" value="1"/>
</dbReference>
<dbReference type="Gene3D" id="3.30.1490.20">
    <property type="entry name" value="ATP-grasp fold, A domain"/>
    <property type="match status" value="1"/>
</dbReference>
<dbReference type="NCBIfam" id="TIGR01418">
    <property type="entry name" value="PEP_synth"/>
    <property type="match status" value="1"/>
</dbReference>
<evidence type="ECO:0000256" key="12">
    <source>
        <dbReference type="ARBA" id="ARBA00022842"/>
    </source>
</evidence>
<keyword evidence="8 15" id="KW-0479">Metal-binding</keyword>
<evidence type="ECO:0000259" key="18">
    <source>
        <dbReference type="Pfam" id="PF02896"/>
    </source>
</evidence>
<sequence length="777" mass="86644">MANKKTIVWFEEVGKDEGGLVGGKGANLGEMTNARLPIPYGFIVTSAAYFNFIKSANLEGKISSILSTLNYNNPDELRQASIQIKELINNSHLPNDLVKEIIKYYDDLSIKENHFYNRQNNLLKKSFVKIKNLYTPPLVAVRSSATAEDLPGASFAGQQETFLNVRGEAHLLKKIKECFASLFTERAIYYRHEQKFDNEKIGLAAVVQRMVQSDKSGVAFSIDPVTNDKNKIVIEAILGLGEYIVQGKVTPDHFEVSKNSFLITKKEIKKQQVKMVKSNTFNKEVRLGKEGTNQKISDEEVIKIALLVSDIEKHYYFPQDIEWAIEKGKVYITQSRPVTTTNKVNKSNDSNLINKSQAPILTGAPASPGIAVGPVKIIFSPSEIDKVKAGDVLVATQTNPDYVPAMKRAVAIVTEKGGRTSHAAIVSRELGIPAVVGAERVTKIVKEGEVITVNGATGEIFRGKAFTATTSKSSTAIKKLQTATKVYVNLAEPENALKVSKMHVDGIGLLRAEFIFAQIGIHPKQFIKEKKQQLFIKSLSSNLLKFSAPFSPRPVIYRATDFRTNEFRNLVGGKEFEPHEENPMLGFRGAFRYISNPDVFKLELMSILKIWQKGYRNLHLMIPFIRTSWELIKIKKLVEESGLFSYPDFKLWIMVEVPAAALGLEEFIKIGIDGVSIGTNDLTMMLLGIDRDNEEVAALYDERTPVILSVLEYIVKTCQKHGITSSICGQAPSDYPEIVEKLVKAGITSLSVTPDVIDRTRQIVFDVERKLFSSKKK</sequence>
<dbReference type="InterPro" id="IPR000121">
    <property type="entry name" value="PEP_util_C"/>
</dbReference>
<evidence type="ECO:0000256" key="15">
    <source>
        <dbReference type="PIRNR" id="PIRNR000854"/>
    </source>
</evidence>
<evidence type="ECO:0000256" key="1">
    <source>
        <dbReference type="ARBA" id="ARBA00001946"/>
    </source>
</evidence>
<dbReference type="InterPro" id="IPR002192">
    <property type="entry name" value="PPDK_AMP/ATP-bd"/>
</dbReference>
<reference evidence="19 20" key="1">
    <citation type="journal article" date="2015" name="Nature">
        <title>rRNA introns, odd ribosomes, and small enigmatic genomes across a large radiation of phyla.</title>
        <authorList>
            <person name="Brown C.T."/>
            <person name="Hug L.A."/>
            <person name="Thomas B.C."/>
            <person name="Sharon I."/>
            <person name="Castelle C.J."/>
            <person name="Singh A."/>
            <person name="Wilkins M.J."/>
            <person name="Williams K.H."/>
            <person name="Banfield J.F."/>
        </authorList>
    </citation>
    <scope>NUCLEOTIDE SEQUENCE [LARGE SCALE GENOMIC DNA]</scope>
</reference>
<dbReference type="PROSITE" id="PS00370">
    <property type="entry name" value="PEP_ENZYMES_PHOS_SITE"/>
    <property type="match status" value="1"/>
</dbReference>
<dbReference type="Pfam" id="PF00391">
    <property type="entry name" value="PEP-utilizers"/>
    <property type="match status" value="1"/>
</dbReference>
<keyword evidence="7 15" id="KW-0808">Transferase</keyword>
<evidence type="ECO:0000256" key="8">
    <source>
        <dbReference type="ARBA" id="ARBA00022723"/>
    </source>
</evidence>
<dbReference type="UniPathway" id="UPA00138"/>
<dbReference type="PIRSF" id="PIRSF000854">
    <property type="entry name" value="PEP_synthase"/>
    <property type="match status" value="1"/>
</dbReference>
<dbReference type="GO" id="GO:0005524">
    <property type="term" value="F:ATP binding"/>
    <property type="evidence" value="ECO:0007669"/>
    <property type="project" value="UniProtKB-KW"/>
</dbReference>
<dbReference type="InterPro" id="IPR006319">
    <property type="entry name" value="PEP_synth"/>
</dbReference>
<dbReference type="SUPFAM" id="SSF56059">
    <property type="entry name" value="Glutathione synthetase ATP-binding domain-like"/>
    <property type="match status" value="1"/>
</dbReference>
<dbReference type="GO" id="GO:0008986">
    <property type="term" value="F:pyruvate, water dikinase activity"/>
    <property type="evidence" value="ECO:0007669"/>
    <property type="project" value="UniProtKB-EC"/>
</dbReference>
<dbReference type="InterPro" id="IPR040442">
    <property type="entry name" value="Pyrv_kinase-like_dom_sf"/>
</dbReference>
<dbReference type="SUPFAM" id="SSF51621">
    <property type="entry name" value="Phosphoenolpyruvate/pyruvate domain"/>
    <property type="match status" value="1"/>
</dbReference>
<evidence type="ECO:0000256" key="11">
    <source>
        <dbReference type="ARBA" id="ARBA00022840"/>
    </source>
</evidence>
<dbReference type="Pfam" id="PF01326">
    <property type="entry name" value="PPDK_N"/>
    <property type="match status" value="1"/>
</dbReference>
<feature type="domain" description="PEP-utilising enzyme C-terminal" evidence="18">
    <location>
        <begin position="473"/>
        <end position="766"/>
    </location>
</feature>
<evidence type="ECO:0000256" key="6">
    <source>
        <dbReference type="ARBA" id="ARBA00021623"/>
    </source>
</evidence>
<organism evidence="19 20">
    <name type="scientific">Candidatus Roizmanbacteria bacterium GW2011_GWC2_37_13</name>
    <dbReference type="NCBI Taxonomy" id="1618486"/>
    <lineage>
        <taxon>Bacteria</taxon>
        <taxon>Candidatus Roizmaniibacteriota</taxon>
    </lineage>
</organism>
<evidence type="ECO:0000259" key="16">
    <source>
        <dbReference type="Pfam" id="PF00391"/>
    </source>
</evidence>
<protein>
    <recommendedName>
        <fullName evidence="6 15">Phosphoenolpyruvate synthase</fullName>
        <shortName evidence="15">PEP synthase</shortName>
        <ecNumber evidence="5 15">2.7.9.2</ecNumber>
    </recommendedName>
    <alternativeName>
        <fullName evidence="13 15">Pyruvate, water dikinase</fullName>
    </alternativeName>
</protein>
<dbReference type="InterPro" id="IPR008279">
    <property type="entry name" value="PEP-util_enz_mobile_dom"/>
</dbReference>
<proteinExistence type="inferred from homology"/>
<evidence type="ECO:0000256" key="10">
    <source>
        <dbReference type="ARBA" id="ARBA00022777"/>
    </source>
</evidence>
<feature type="domain" description="Pyruvate phosphate dikinase AMP/ATP-binding" evidence="17">
    <location>
        <begin position="20"/>
        <end position="350"/>
    </location>
</feature>
<evidence type="ECO:0000259" key="17">
    <source>
        <dbReference type="Pfam" id="PF01326"/>
    </source>
</evidence>
<feature type="domain" description="PEP-utilising enzyme mobile" evidence="16">
    <location>
        <begin position="388"/>
        <end position="458"/>
    </location>
</feature>
<dbReference type="InterPro" id="IPR036637">
    <property type="entry name" value="Phosphohistidine_dom_sf"/>
</dbReference>
<evidence type="ECO:0000256" key="9">
    <source>
        <dbReference type="ARBA" id="ARBA00022741"/>
    </source>
</evidence>
<evidence type="ECO:0000256" key="7">
    <source>
        <dbReference type="ARBA" id="ARBA00022679"/>
    </source>
</evidence>
<evidence type="ECO:0000256" key="3">
    <source>
        <dbReference type="ARBA" id="ARBA00004742"/>
    </source>
</evidence>
<comment type="pathway">
    <text evidence="3 15">Carbohydrate biosynthesis; gluconeogenesis.</text>
</comment>
<dbReference type="Proteomes" id="UP000034917">
    <property type="component" value="Unassembled WGS sequence"/>
</dbReference>
<keyword evidence="12 15" id="KW-0460">Magnesium</keyword>
<evidence type="ECO:0000256" key="2">
    <source>
        <dbReference type="ARBA" id="ARBA00002988"/>
    </source>
</evidence>
<dbReference type="PRINTS" id="PR01736">
    <property type="entry name" value="PHPHTRNFRASE"/>
</dbReference>
<evidence type="ECO:0000256" key="13">
    <source>
        <dbReference type="ARBA" id="ARBA00033470"/>
    </source>
</evidence>
<gene>
    <name evidence="19" type="ORF">US40_C0006G0054</name>
</gene>
<dbReference type="PATRIC" id="fig|1618486.3.peg.573"/>
<accession>A0A0G0JC52</accession>
<keyword evidence="19" id="KW-0670">Pyruvate</keyword>
<dbReference type="EC" id="2.7.9.2" evidence="5 15"/>
<keyword evidence="10 15" id="KW-0418">Kinase</keyword>
<evidence type="ECO:0000313" key="19">
    <source>
        <dbReference type="EMBL" id="KKQ25736.1"/>
    </source>
</evidence>
<evidence type="ECO:0000256" key="4">
    <source>
        <dbReference type="ARBA" id="ARBA00007837"/>
    </source>
</evidence>
<dbReference type="InterPro" id="IPR018274">
    <property type="entry name" value="PEP_util_AS"/>
</dbReference>
<dbReference type="GO" id="GO:0006094">
    <property type="term" value="P:gluconeogenesis"/>
    <property type="evidence" value="ECO:0007669"/>
    <property type="project" value="UniProtKB-UniPathway"/>
</dbReference>
<keyword evidence="9 15" id="KW-0547">Nucleotide-binding</keyword>
<comment type="similarity">
    <text evidence="4 15">Belongs to the PEP-utilizing enzyme family.</text>
</comment>
<evidence type="ECO:0000313" key="20">
    <source>
        <dbReference type="Proteomes" id="UP000034917"/>
    </source>
</evidence>
<comment type="caution">
    <text evidence="19">The sequence shown here is derived from an EMBL/GenBank/DDBJ whole genome shotgun (WGS) entry which is preliminary data.</text>
</comment>
<evidence type="ECO:0000256" key="5">
    <source>
        <dbReference type="ARBA" id="ARBA00011996"/>
    </source>
</evidence>
<dbReference type="NCBIfam" id="NF005057">
    <property type="entry name" value="PRK06464.1"/>
    <property type="match status" value="1"/>
</dbReference>
<dbReference type="Gene3D" id="3.30.470.20">
    <property type="entry name" value="ATP-grasp fold, B domain"/>
    <property type="match status" value="1"/>
</dbReference>
<dbReference type="Gene3D" id="3.50.30.10">
    <property type="entry name" value="Phosphohistidine domain"/>
    <property type="match status" value="1"/>
</dbReference>
<comment type="catalytic activity">
    <reaction evidence="14 15">
        <text>pyruvate + ATP + H2O = phosphoenolpyruvate + AMP + phosphate + 2 H(+)</text>
        <dbReference type="Rhea" id="RHEA:11364"/>
        <dbReference type="ChEBI" id="CHEBI:15361"/>
        <dbReference type="ChEBI" id="CHEBI:15377"/>
        <dbReference type="ChEBI" id="CHEBI:15378"/>
        <dbReference type="ChEBI" id="CHEBI:30616"/>
        <dbReference type="ChEBI" id="CHEBI:43474"/>
        <dbReference type="ChEBI" id="CHEBI:58702"/>
        <dbReference type="ChEBI" id="CHEBI:456215"/>
        <dbReference type="EC" id="2.7.9.2"/>
    </reaction>
</comment>
<evidence type="ECO:0000256" key="14">
    <source>
        <dbReference type="ARBA" id="ARBA00047700"/>
    </source>
</evidence>